<dbReference type="EMBL" id="SGWQ01000016">
    <property type="protein sequence ID" value="RZS30555.1"/>
    <property type="molecule type" value="Genomic_DNA"/>
</dbReference>
<proteinExistence type="predicted"/>
<keyword evidence="4 5" id="KW-0472">Membrane</keyword>
<feature type="transmembrane region" description="Helical" evidence="5">
    <location>
        <begin position="6"/>
        <end position="26"/>
    </location>
</feature>
<evidence type="ECO:0000256" key="2">
    <source>
        <dbReference type="ARBA" id="ARBA00022692"/>
    </source>
</evidence>
<dbReference type="GO" id="GO:0016020">
    <property type="term" value="C:membrane"/>
    <property type="evidence" value="ECO:0007669"/>
    <property type="project" value="UniProtKB-SubCell"/>
</dbReference>
<evidence type="ECO:0000256" key="4">
    <source>
        <dbReference type="ARBA" id="ARBA00023136"/>
    </source>
</evidence>
<accession>A0A4Q7KD21</accession>
<feature type="transmembrane region" description="Helical" evidence="5">
    <location>
        <begin position="73"/>
        <end position="92"/>
    </location>
</feature>
<dbReference type="Pfam" id="PF07291">
    <property type="entry name" value="MauE"/>
    <property type="match status" value="1"/>
</dbReference>
<keyword evidence="8" id="KW-1185">Reference proteome</keyword>
<protein>
    <recommendedName>
        <fullName evidence="6">Methylamine utilisation protein MauE domain-containing protein</fullName>
    </recommendedName>
</protein>
<comment type="caution">
    <text evidence="7">The sequence shown here is derived from an EMBL/GenBank/DDBJ whole genome shotgun (WGS) entry which is preliminary data.</text>
</comment>
<dbReference type="InterPro" id="IPR009908">
    <property type="entry name" value="Methylamine_util_MauE"/>
</dbReference>
<reference evidence="7 8" key="1">
    <citation type="submission" date="2019-02" db="EMBL/GenBank/DDBJ databases">
        <title>Genomic Encyclopedia of Type Strains, Phase IV (KMG-IV): sequencing the most valuable type-strain genomes for metagenomic binning, comparative biology and taxonomic classification.</title>
        <authorList>
            <person name="Goeker M."/>
        </authorList>
    </citation>
    <scope>NUCLEOTIDE SEQUENCE [LARGE SCALE GENOMIC DNA]</scope>
    <source>
        <strain evidence="7 8">DSM 101727</strain>
    </source>
</reference>
<keyword evidence="3 5" id="KW-1133">Transmembrane helix</keyword>
<dbReference type="Proteomes" id="UP000294257">
    <property type="component" value="Unassembled WGS sequence"/>
</dbReference>
<dbReference type="OrthoDB" id="3386503at2"/>
<sequence>MVEFLAAQQFLVGAVLVWAGVFKVTSSSVPLVARRSALRRLVGAERVTGAFRALGAVELVLAALLLMPPSHPVEPILAAGAFAGMLAYLVYVRRVAPDSSCGCLGESTVPVRWRAFARAGLLLAASALAAFADSIMTPVVAAVLLVELSVVAALSPELDRYWLVPLRRARVRVSHPLAGTPDTVPLASTVDQLRASDVFKANERALRSDLLDTWDEGEWRILAYTATGGTAVFAVPLHRFAPEEIRLAVVPSEPISV</sequence>
<evidence type="ECO:0000256" key="5">
    <source>
        <dbReference type="SAM" id="Phobius"/>
    </source>
</evidence>
<evidence type="ECO:0000313" key="7">
    <source>
        <dbReference type="EMBL" id="RZS30555.1"/>
    </source>
</evidence>
<gene>
    <name evidence="7" type="ORF">EV193_11676</name>
</gene>
<dbReference type="RefSeq" id="WP_130348483.1">
    <property type="nucleotide sequence ID" value="NZ_SGWQ01000016.1"/>
</dbReference>
<keyword evidence="2 5" id="KW-0812">Transmembrane</keyword>
<feature type="transmembrane region" description="Helical" evidence="5">
    <location>
        <begin position="47"/>
        <end position="67"/>
    </location>
</feature>
<feature type="domain" description="Methylamine utilisation protein MauE" evidence="6">
    <location>
        <begin position="3"/>
        <end position="131"/>
    </location>
</feature>
<evidence type="ECO:0000256" key="1">
    <source>
        <dbReference type="ARBA" id="ARBA00004141"/>
    </source>
</evidence>
<evidence type="ECO:0000259" key="6">
    <source>
        <dbReference type="Pfam" id="PF07291"/>
    </source>
</evidence>
<dbReference type="AlphaFoldDB" id="A0A4Q7KD21"/>
<dbReference type="GO" id="GO:0030416">
    <property type="term" value="P:methylamine metabolic process"/>
    <property type="evidence" value="ECO:0007669"/>
    <property type="project" value="InterPro"/>
</dbReference>
<evidence type="ECO:0000256" key="3">
    <source>
        <dbReference type="ARBA" id="ARBA00022989"/>
    </source>
</evidence>
<name>A0A4Q7KD21_9PSEU</name>
<evidence type="ECO:0000313" key="8">
    <source>
        <dbReference type="Proteomes" id="UP000294257"/>
    </source>
</evidence>
<organism evidence="7 8">
    <name type="scientific">Herbihabitans rhizosphaerae</name>
    <dbReference type="NCBI Taxonomy" id="1872711"/>
    <lineage>
        <taxon>Bacteria</taxon>
        <taxon>Bacillati</taxon>
        <taxon>Actinomycetota</taxon>
        <taxon>Actinomycetes</taxon>
        <taxon>Pseudonocardiales</taxon>
        <taxon>Pseudonocardiaceae</taxon>
        <taxon>Herbihabitans</taxon>
    </lineage>
</organism>
<comment type="subcellular location">
    <subcellularLocation>
        <location evidence="1">Membrane</location>
        <topology evidence="1">Multi-pass membrane protein</topology>
    </subcellularLocation>
</comment>